<evidence type="ECO:0000256" key="5">
    <source>
        <dbReference type="SAM" id="Phobius"/>
    </source>
</evidence>
<feature type="transmembrane region" description="Helical" evidence="5">
    <location>
        <begin position="128"/>
        <end position="146"/>
    </location>
</feature>
<keyword evidence="2 5" id="KW-0812">Transmembrane</keyword>
<proteinExistence type="predicted"/>
<feature type="transmembrane region" description="Helical" evidence="5">
    <location>
        <begin position="152"/>
        <end position="170"/>
    </location>
</feature>
<name>A0A841AB81_9MICO</name>
<feature type="domain" description="STAS" evidence="6">
    <location>
        <begin position="429"/>
        <end position="519"/>
    </location>
</feature>
<feature type="transmembrane region" description="Helical" evidence="5">
    <location>
        <begin position="266"/>
        <end position="291"/>
    </location>
</feature>
<dbReference type="PANTHER" id="PTHR43310:SF1">
    <property type="entry name" value="SULFATE TRANSPORTER YBAR-RELATED"/>
    <property type="match status" value="1"/>
</dbReference>
<evidence type="ECO:0000256" key="3">
    <source>
        <dbReference type="ARBA" id="ARBA00022989"/>
    </source>
</evidence>
<gene>
    <name evidence="7" type="ORF">HNR70_000375</name>
</gene>
<evidence type="ECO:0000256" key="4">
    <source>
        <dbReference type="ARBA" id="ARBA00023136"/>
    </source>
</evidence>
<dbReference type="CDD" id="cd07042">
    <property type="entry name" value="STAS_SulP_like_sulfate_transporter"/>
    <property type="match status" value="1"/>
</dbReference>
<sequence>MTATPAPTATPTVREALRSPRLLTTEVLAGAVTTLALIPEVISFSVIAGVDPKVSLIASVVLAVSMTFLGGRPAMITAAAGAVALVVAPLVHTHGTQYLLPTVLLAGLIQIGFGLAGLARMMRFIPRSVMIGFVNALGILIFTAQLQHVLDVPAAVYPLFALTLVVVLVLPRFTKAVPAPLVAIVLVTAIAMIAHLSVPTVGDQGEVSGGLPGITPLEVPLTLETLRLILPTALSVAFVGLMETLLTAKLVDDLTETRSSKSRESWGLGVANILAGLWGGIAGCAMIGQTVMNVKLGGARTRISTLVAGVLLLVLVTSLSGLMEQIPMAALAAVMMVVAVSTLDLRSVRPSTLRRMPLSETLVMLTTVVVVVATHNLAVGVAAGTVLAMVLFARRVAHVTQVRREVVPAGAADGVGAADGSGAADGARGAVRYAVRGPLFFGSSNDLVEQFDYSADAVDAAPGCAVTVDLSAAQVWDASTVAALDAVQAKYAAHDLEVVFTGLDARSSDFHGRLTGTLN</sequence>
<feature type="transmembrane region" description="Helical" evidence="5">
    <location>
        <begin position="329"/>
        <end position="348"/>
    </location>
</feature>
<feature type="transmembrane region" description="Helical" evidence="5">
    <location>
        <begin position="27"/>
        <end position="48"/>
    </location>
</feature>
<evidence type="ECO:0000256" key="2">
    <source>
        <dbReference type="ARBA" id="ARBA00022692"/>
    </source>
</evidence>
<comment type="subcellular location">
    <subcellularLocation>
        <location evidence="1">Membrane</location>
        <topology evidence="1">Multi-pass membrane protein</topology>
    </subcellularLocation>
</comment>
<keyword evidence="4 5" id="KW-0472">Membrane</keyword>
<dbReference type="InterPro" id="IPR052706">
    <property type="entry name" value="Membrane-Transporter-like"/>
</dbReference>
<accession>A0A841AB81</accession>
<dbReference type="InterPro" id="IPR011547">
    <property type="entry name" value="SLC26A/SulP_dom"/>
</dbReference>
<feature type="transmembrane region" description="Helical" evidence="5">
    <location>
        <begin position="228"/>
        <end position="246"/>
    </location>
</feature>
<dbReference type="AlphaFoldDB" id="A0A841AB81"/>
<dbReference type="Pfam" id="PF00916">
    <property type="entry name" value="Sulfate_transp"/>
    <property type="match status" value="2"/>
</dbReference>
<evidence type="ECO:0000313" key="8">
    <source>
        <dbReference type="Proteomes" id="UP000588158"/>
    </source>
</evidence>
<dbReference type="PANTHER" id="PTHR43310">
    <property type="entry name" value="SULFATE TRANSPORTER YBAR-RELATED"/>
    <property type="match status" value="1"/>
</dbReference>
<dbReference type="Pfam" id="PF01740">
    <property type="entry name" value="STAS"/>
    <property type="match status" value="1"/>
</dbReference>
<evidence type="ECO:0000313" key="7">
    <source>
        <dbReference type="EMBL" id="MBB5830562.1"/>
    </source>
</evidence>
<evidence type="ECO:0000259" key="6">
    <source>
        <dbReference type="PROSITE" id="PS50801"/>
    </source>
</evidence>
<keyword evidence="3 5" id="KW-1133">Transmembrane helix</keyword>
<feature type="transmembrane region" description="Helical" evidence="5">
    <location>
        <begin position="54"/>
        <end position="70"/>
    </location>
</feature>
<feature type="transmembrane region" description="Helical" evidence="5">
    <location>
        <begin position="368"/>
        <end position="393"/>
    </location>
</feature>
<dbReference type="InterPro" id="IPR002645">
    <property type="entry name" value="STAS_dom"/>
</dbReference>
<evidence type="ECO:0000256" key="1">
    <source>
        <dbReference type="ARBA" id="ARBA00004141"/>
    </source>
</evidence>
<keyword evidence="8" id="KW-1185">Reference proteome</keyword>
<dbReference type="PROSITE" id="PS50801">
    <property type="entry name" value="STAS"/>
    <property type="match status" value="1"/>
</dbReference>
<feature type="transmembrane region" description="Helical" evidence="5">
    <location>
        <begin position="98"/>
        <end position="116"/>
    </location>
</feature>
<dbReference type="RefSeq" id="WP_184324166.1">
    <property type="nucleotide sequence ID" value="NZ_JACHLZ010000001.1"/>
</dbReference>
<dbReference type="EMBL" id="JACHLZ010000001">
    <property type="protein sequence ID" value="MBB5830562.1"/>
    <property type="molecule type" value="Genomic_DNA"/>
</dbReference>
<organism evidence="7 8">
    <name type="scientific">Brachybacterium aquaticum</name>
    <dbReference type="NCBI Taxonomy" id="1432564"/>
    <lineage>
        <taxon>Bacteria</taxon>
        <taxon>Bacillati</taxon>
        <taxon>Actinomycetota</taxon>
        <taxon>Actinomycetes</taxon>
        <taxon>Micrococcales</taxon>
        <taxon>Dermabacteraceae</taxon>
        <taxon>Brachybacterium</taxon>
    </lineage>
</organism>
<feature type="transmembrane region" description="Helical" evidence="5">
    <location>
        <begin position="177"/>
        <end position="198"/>
    </location>
</feature>
<comment type="caution">
    <text evidence="7">The sequence shown here is derived from an EMBL/GenBank/DDBJ whole genome shotgun (WGS) entry which is preliminary data.</text>
</comment>
<dbReference type="SUPFAM" id="SSF52091">
    <property type="entry name" value="SpoIIaa-like"/>
    <property type="match status" value="1"/>
</dbReference>
<dbReference type="Proteomes" id="UP000588158">
    <property type="component" value="Unassembled WGS sequence"/>
</dbReference>
<dbReference type="GO" id="GO:0016020">
    <property type="term" value="C:membrane"/>
    <property type="evidence" value="ECO:0007669"/>
    <property type="project" value="UniProtKB-SubCell"/>
</dbReference>
<dbReference type="Gene3D" id="3.30.750.24">
    <property type="entry name" value="STAS domain"/>
    <property type="match status" value="1"/>
</dbReference>
<feature type="transmembrane region" description="Helical" evidence="5">
    <location>
        <begin position="303"/>
        <end position="322"/>
    </location>
</feature>
<reference evidence="7 8" key="1">
    <citation type="submission" date="2020-08" db="EMBL/GenBank/DDBJ databases">
        <title>Sequencing the genomes of 1000 actinobacteria strains.</title>
        <authorList>
            <person name="Klenk H.-P."/>
        </authorList>
    </citation>
    <scope>NUCLEOTIDE SEQUENCE [LARGE SCALE GENOMIC DNA]</scope>
    <source>
        <strain evidence="7 8">DSM 28796</strain>
    </source>
</reference>
<protein>
    <submittedName>
        <fullName evidence="7">SulP family sulfate permease</fullName>
    </submittedName>
</protein>
<dbReference type="InterPro" id="IPR036513">
    <property type="entry name" value="STAS_dom_sf"/>
</dbReference>